<sequence>MKKMPFNFLIIEMMASFDGVELPVTHGSLLAQFVMPLTNKRTDEYGGSLDNRLRVVFGISDAIRKEVSSDMDGQGRRRRAHQRSWTGSSDHSSASSKVHSTKMISASLSLPAPKCAKPVSILSMEVSQQKELWT</sequence>
<dbReference type="InterPro" id="IPR051799">
    <property type="entry name" value="NADH_flavin_oxidoreductase"/>
</dbReference>
<keyword evidence="6" id="KW-1185">Reference proteome</keyword>
<feature type="region of interest" description="Disordered" evidence="3">
    <location>
        <begin position="67"/>
        <end position="100"/>
    </location>
</feature>
<reference evidence="5" key="1">
    <citation type="submission" date="2023-06" db="EMBL/GenBank/DDBJ databases">
        <title>Genomic analysis of the entomopathogenic nematode Steinernema hermaphroditum.</title>
        <authorList>
            <person name="Schwarz E.M."/>
            <person name="Heppert J.K."/>
            <person name="Baniya A."/>
            <person name="Schwartz H.T."/>
            <person name="Tan C.-H."/>
            <person name="Antoshechkin I."/>
            <person name="Sternberg P.W."/>
            <person name="Goodrich-Blair H."/>
            <person name="Dillman A.R."/>
        </authorList>
    </citation>
    <scope>NUCLEOTIDE SEQUENCE</scope>
    <source>
        <strain evidence="5">PS9179</strain>
        <tissue evidence="5">Whole animal</tissue>
    </source>
</reference>
<protein>
    <recommendedName>
        <fullName evidence="4">NADH:flavin oxidoreductase/NADH oxidase N-terminal domain-containing protein</fullName>
    </recommendedName>
</protein>
<proteinExistence type="predicted"/>
<evidence type="ECO:0000256" key="2">
    <source>
        <dbReference type="ARBA" id="ARBA00023002"/>
    </source>
</evidence>
<evidence type="ECO:0000313" key="6">
    <source>
        <dbReference type="Proteomes" id="UP001175271"/>
    </source>
</evidence>
<name>A0AA39H245_9BILA</name>
<gene>
    <name evidence="5" type="ORF">QR680_002288</name>
</gene>
<dbReference type="PANTHER" id="PTHR43656:SF2">
    <property type="entry name" value="BINDING OXIDOREDUCTASE, PUTATIVE (AFU_ORTHOLOGUE AFUA_2G08260)-RELATED"/>
    <property type="match status" value="1"/>
</dbReference>
<keyword evidence="2" id="KW-0560">Oxidoreductase</keyword>
<dbReference type="InterPro" id="IPR001155">
    <property type="entry name" value="OxRdtase_FMN_N"/>
</dbReference>
<feature type="domain" description="NADH:flavin oxidoreductase/NADH oxidase N-terminal" evidence="4">
    <location>
        <begin position="15"/>
        <end position="78"/>
    </location>
</feature>
<dbReference type="SUPFAM" id="SSF51395">
    <property type="entry name" value="FMN-linked oxidoreductases"/>
    <property type="match status" value="1"/>
</dbReference>
<dbReference type="AlphaFoldDB" id="A0AA39H245"/>
<accession>A0AA39H245</accession>
<keyword evidence="1" id="KW-0285">Flavoprotein</keyword>
<evidence type="ECO:0000256" key="1">
    <source>
        <dbReference type="ARBA" id="ARBA00022630"/>
    </source>
</evidence>
<dbReference type="EMBL" id="JAUCMV010000005">
    <property type="protein sequence ID" value="KAK0397825.1"/>
    <property type="molecule type" value="Genomic_DNA"/>
</dbReference>
<dbReference type="Gene3D" id="3.20.20.70">
    <property type="entry name" value="Aldolase class I"/>
    <property type="match status" value="1"/>
</dbReference>
<dbReference type="GO" id="GO:0016491">
    <property type="term" value="F:oxidoreductase activity"/>
    <property type="evidence" value="ECO:0007669"/>
    <property type="project" value="UniProtKB-KW"/>
</dbReference>
<comment type="caution">
    <text evidence="5">The sequence shown here is derived from an EMBL/GenBank/DDBJ whole genome shotgun (WGS) entry which is preliminary data.</text>
</comment>
<evidence type="ECO:0000313" key="5">
    <source>
        <dbReference type="EMBL" id="KAK0397825.1"/>
    </source>
</evidence>
<organism evidence="5 6">
    <name type="scientific">Steinernema hermaphroditum</name>
    <dbReference type="NCBI Taxonomy" id="289476"/>
    <lineage>
        <taxon>Eukaryota</taxon>
        <taxon>Metazoa</taxon>
        <taxon>Ecdysozoa</taxon>
        <taxon>Nematoda</taxon>
        <taxon>Chromadorea</taxon>
        <taxon>Rhabditida</taxon>
        <taxon>Tylenchina</taxon>
        <taxon>Panagrolaimomorpha</taxon>
        <taxon>Strongyloidoidea</taxon>
        <taxon>Steinernematidae</taxon>
        <taxon>Steinernema</taxon>
    </lineage>
</organism>
<dbReference type="GO" id="GO:0010181">
    <property type="term" value="F:FMN binding"/>
    <property type="evidence" value="ECO:0007669"/>
    <property type="project" value="InterPro"/>
</dbReference>
<feature type="compositionally biased region" description="Low complexity" evidence="3">
    <location>
        <begin position="84"/>
        <end position="98"/>
    </location>
</feature>
<dbReference type="Proteomes" id="UP001175271">
    <property type="component" value="Unassembled WGS sequence"/>
</dbReference>
<dbReference type="Pfam" id="PF00724">
    <property type="entry name" value="Oxidored_FMN"/>
    <property type="match status" value="1"/>
</dbReference>
<evidence type="ECO:0000256" key="3">
    <source>
        <dbReference type="SAM" id="MobiDB-lite"/>
    </source>
</evidence>
<dbReference type="InterPro" id="IPR013785">
    <property type="entry name" value="Aldolase_TIM"/>
</dbReference>
<dbReference type="PANTHER" id="PTHR43656">
    <property type="entry name" value="BINDING OXIDOREDUCTASE, PUTATIVE (AFU_ORTHOLOGUE AFUA_2G08260)-RELATED"/>
    <property type="match status" value="1"/>
</dbReference>
<evidence type="ECO:0000259" key="4">
    <source>
        <dbReference type="Pfam" id="PF00724"/>
    </source>
</evidence>